<dbReference type="EnsemblPlants" id="MELO3C020466.2.1">
    <property type="protein sequence ID" value="MELO3C020466.2.1"/>
    <property type="gene ID" value="MELO3C020466.2"/>
</dbReference>
<dbReference type="PROSITE" id="PS00737">
    <property type="entry name" value="THIOLASE_2"/>
    <property type="match status" value="1"/>
</dbReference>
<dbReference type="Pfam" id="PF02803">
    <property type="entry name" value="Thiolase_C"/>
    <property type="match status" value="1"/>
</dbReference>
<evidence type="ECO:0000256" key="9">
    <source>
        <dbReference type="ARBA" id="ARBA00023140"/>
    </source>
</evidence>
<keyword evidence="9" id="KW-0576">Peroxisome</keyword>
<dbReference type="PROSITE" id="PS00098">
    <property type="entry name" value="THIOLASE_1"/>
    <property type="match status" value="1"/>
</dbReference>
<dbReference type="GO" id="GO:0031408">
    <property type="term" value="P:oxylipin biosynthetic process"/>
    <property type="evidence" value="ECO:0007669"/>
    <property type="project" value="UniProtKB-KW"/>
</dbReference>
<feature type="domain" description="Thiolase N-terminal" evidence="14">
    <location>
        <begin position="51"/>
        <end position="306"/>
    </location>
</feature>
<evidence type="ECO:0000256" key="6">
    <source>
        <dbReference type="ARBA" id="ARBA00022832"/>
    </source>
</evidence>
<dbReference type="AlphaFoldDB" id="A0A1S3C4N7"/>
<reference evidence="16" key="1">
    <citation type="submission" date="2023-03" db="UniProtKB">
        <authorList>
            <consortium name="EnsemblPlants"/>
        </authorList>
    </citation>
    <scope>IDENTIFICATION</scope>
</reference>
<dbReference type="InterPro" id="IPR020616">
    <property type="entry name" value="Thiolase_N"/>
</dbReference>
<dbReference type="GeneID" id="103496981"/>
<keyword evidence="7" id="KW-0809">Transit peptide</keyword>
<reference evidence="18" key="2">
    <citation type="submission" date="2025-04" db="UniProtKB">
        <authorList>
            <consortium name="RefSeq"/>
        </authorList>
    </citation>
    <scope>IDENTIFICATION</scope>
</reference>
<protein>
    <recommendedName>
        <fullName evidence="12">acetyl-CoA C-acyltransferase</fullName>
        <ecNumber evidence="12">2.3.1.16</ecNumber>
    </recommendedName>
</protein>
<proteinExistence type="inferred from homology"/>
<dbReference type="GO" id="GO:0006633">
    <property type="term" value="P:fatty acid biosynthetic process"/>
    <property type="evidence" value="ECO:0007669"/>
    <property type="project" value="UniProtKB-KW"/>
</dbReference>
<evidence type="ECO:0000256" key="1">
    <source>
        <dbReference type="ARBA" id="ARBA00004275"/>
    </source>
</evidence>
<dbReference type="GO" id="GO:0006635">
    <property type="term" value="P:fatty acid beta-oxidation"/>
    <property type="evidence" value="ECO:0007669"/>
    <property type="project" value="TreeGrafter"/>
</dbReference>
<dbReference type="Pfam" id="PF00108">
    <property type="entry name" value="Thiolase_N"/>
    <property type="match status" value="1"/>
</dbReference>
<dbReference type="OrthoDB" id="5404651at2759"/>
<dbReference type="Proteomes" id="UP001652600">
    <property type="component" value="Chromosome 5"/>
</dbReference>
<dbReference type="FunFam" id="3.40.47.10:FF:000032">
    <property type="entry name" value="Peroxisomal 3-ketoacyl-CoA thiolase"/>
    <property type="match status" value="1"/>
</dbReference>
<dbReference type="PROSITE" id="PS00099">
    <property type="entry name" value="THIOLASE_3"/>
    <property type="match status" value="1"/>
</dbReference>
<evidence type="ECO:0000256" key="3">
    <source>
        <dbReference type="ARBA" id="ARBA00010982"/>
    </source>
</evidence>
<evidence type="ECO:0000256" key="7">
    <source>
        <dbReference type="ARBA" id="ARBA00022946"/>
    </source>
</evidence>
<keyword evidence="11 13" id="KW-0012">Acyltransferase</keyword>
<sequence length="461" mass="48551">MEKAINRQKVLLHHLRPSSSLHSHDSPLSASACLAGDSAAYQRNSVFGDDVVIVAAYRTALCKSKRGGFKDTHPDDLLAPVLKALIEKTNLNPSEVGDIVVGSVLGPGSQRASECRMAAFYAGFPETVPVRTVNRQCSSGLQAVADVAAAIKAGFYDIGIGAGLESMTVNPMAWEGSVNPKVKMFEQAQNCLLPMGITSENVAHRFGVTREQQDQAAVESHKKAAAATASGRFKDEIIPVSTKIVDPKTGEEKSVTVSVDDGIRPNASLGDLAKLKPVFKKDGSTTAGNASQVSDGAGAVLLMKRSVAMKKGLPILGVFRTFAAVGVDPAIMGIGPAVAIPAAVKAAGLELDDIDLFEINEAFASQFVYCRNKLELNPEKINVNGGAMAIGHPLGATGARCVATLLHEMKRRGKDCRFGVISMCIGTGMGAAAVFERGDVADELCNARKVDNHNLLSKDVL</sequence>
<evidence type="ECO:0000256" key="10">
    <source>
        <dbReference type="ARBA" id="ARBA00023160"/>
    </source>
</evidence>
<feature type="domain" description="Thiolase C-terminal" evidence="15">
    <location>
        <begin position="315"/>
        <end position="437"/>
    </location>
</feature>
<dbReference type="PANTHER" id="PTHR43853:SF8">
    <property type="entry name" value="3-KETOACYL-COA THIOLASE, PEROXISOMAL"/>
    <property type="match status" value="1"/>
</dbReference>
<evidence type="ECO:0000256" key="4">
    <source>
        <dbReference type="ARBA" id="ARBA00022679"/>
    </source>
</evidence>
<comment type="similarity">
    <text evidence="3 13">Belongs to the thiolase-like superfamily. Thiolase family.</text>
</comment>
<keyword evidence="8" id="KW-0443">Lipid metabolism</keyword>
<evidence type="ECO:0000256" key="12">
    <source>
        <dbReference type="ARBA" id="ARBA00024073"/>
    </source>
</evidence>
<dbReference type="eggNOG" id="KOG1389">
    <property type="taxonomic scope" value="Eukaryota"/>
</dbReference>
<dbReference type="GO" id="GO:0003988">
    <property type="term" value="F:acetyl-CoA C-acyltransferase activity"/>
    <property type="evidence" value="ECO:0007669"/>
    <property type="project" value="UniProtKB-EC"/>
</dbReference>
<dbReference type="InterPro" id="IPR002155">
    <property type="entry name" value="Thiolase"/>
</dbReference>
<organism evidence="17 18">
    <name type="scientific">Cucumis melo</name>
    <name type="common">Muskmelon</name>
    <dbReference type="NCBI Taxonomy" id="3656"/>
    <lineage>
        <taxon>Eukaryota</taxon>
        <taxon>Viridiplantae</taxon>
        <taxon>Streptophyta</taxon>
        <taxon>Embryophyta</taxon>
        <taxon>Tracheophyta</taxon>
        <taxon>Spermatophyta</taxon>
        <taxon>Magnoliopsida</taxon>
        <taxon>eudicotyledons</taxon>
        <taxon>Gunneridae</taxon>
        <taxon>Pentapetalae</taxon>
        <taxon>rosids</taxon>
        <taxon>fabids</taxon>
        <taxon>Cucurbitales</taxon>
        <taxon>Cucurbitaceae</taxon>
        <taxon>Benincaseae</taxon>
        <taxon>Cucumis</taxon>
    </lineage>
</organism>
<dbReference type="InterPro" id="IPR020617">
    <property type="entry name" value="Thiolase_C"/>
</dbReference>
<dbReference type="SUPFAM" id="SSF53901">
    <property type="entry name" value="Thiolase-like"/>
    <property type="match status" value="2"/>
</dbReference>
<gene>
    <name evidence="18" type="primary">LOC103496981</name>
    <name evidence="16" type="synonym">103496981</name>
</gene>
<evidence type="ECO:0000256" key="11">
    <source>
        <dbReference type="ARBA" id="ARBA00023315"/>
    </source>
</evidence>
<dbReference type="InParanoid" id="A0A1S3C4N7"/>
<evidence type="ECO:0000313" key="18">
    <source>
        <dbReference type="RefSeq" id="XP_008457258.1"/>
    </source>
</evidence>
<keyword evidence="4 13" id="KW-0808">Transferase</keyword>
<keyword evidence="6" id="KW-0276">Fatty acid metabolism</keyword>
<dbReference type="EC" id="2.3.1.16" evidence="12"/>
<dbReference type="InterPro" id="IPR050215">
    <property type="entry name" value="Thiolase-like_sf_Thiolase"/>
</dbReference>
<dbReference type="CDD" id="cd00751">
    <property type="entry name" value="thiolase"/>
    <property type="match status" value="1"/>
</dbReference>
<evidence type="ECO:0000256" key="8">
    <source>
        <dbReference type="ARBA" id="ARBA00023098"/>
    </source>
</evidence>
<evidence type="ECO:0000313" key="17">
    <source>
        <dbReference type="Proteomes" id="UP001652600"/>
    </source>
</evidence>
<keyword evidence="17" id="KW-1185">Reference proteome</keyword>
<comment type="pathway">
    <text evidence="2">Lipid metabolism; fatty acid metabolism.</text>
</comment>
<keyword evidence="5" id="KW-0925">Oxylipin biosynthesis</keyword>
<evidence type="ECO:0000313" key="16">
    <source>
        <dbReference type="EnsemblPlants" id="MELO3C020466.2.1"/>
    </source>
</evidence>
<dbReference type="InterPro" id="IPR016039">
    <property type="entry name" value="Thiolase-like"/>
</dbReference>
<comment type="subcellular location">
    <subcellularLocation>
        <location evidence="1">Peroxisome</location>
    </subcellularLocation>
</comment>
<dbReference type="GO" id="GO:0005777">
    <property type="term" value="C:peroxisome"/>
    <property type="evidence" value="ECO:0007669"/>
    <property type="project" value="UniProtKB-SubCell"/>
</dbReference>
<evidence type="ECO:0000256" key="2">
    <source>
        <dbReference type="ARBA" id="ARBA00004872"/>
    </source>
</evidence>
<evidence type="ECO:0000256" key="13">
    <source>
        <dbReference type="RuleBase" id="RU003557"/>
    </source>
</evidence>
<evidence type="ECO:0000259" key="15">
    <source>
        <dbReference type="Pfam" id="PF02803"/>
    </source>
</evidence>
<accession>A0A1S3C4N7</accession>
<dbReference type="InterPro" id="IPR020615">
    <property type="entry name" value="Thiolase_acyl_enz_int_AS"/>
</dbReference>
<dbReference type="InterPro" id="IPR020613">
    <property type="entry name" value="Thiolase_CS"/>
</dbReference>
<dbReference type="InterPro" id="IPR020610">
    <property type="entry name" value="Thiolase_AS"/>
</dbReference>
<dbReference type="RefSeq" id="XP_008457258.1">
    <property type="nucleotide sequence ID" value="XM_008459036.2"/>
</dbReference>
<keyword evidence="10" id="KW-0275">Fatty acid biosynthesis</keyword>
<dbReference type="Gene3D" id="3.40.47.10">
    <property type="match status" value="1"/>
</dbReference>
<name>A0A1S3C4N7_CUCME</name>
<dbReference type="NCBIfam" id="TIGR01930">
    <property type="entry name" value="AcCoA-C-Actrans"/>
    <property type="match status" value="1"/>
</dbReference>
<dbReference type="GO" id="GO:0010124">
    <property type="term" value="P:phenylacetate catabolic process"/>
    <property type="evidence" value="ECO:0007669"/>
    <property type="project" value="TreeGrafter"/>
</dbReference>
<keyword evidence="5" id="KW-0444">Lipid biosynthesis</keyword>
<dbReference type="PANTHER" id="PTHR43853">
    <property type="entry name" value="3-KETOACYL-COA THIOLASE, PEROXISOMAL"/>
    <property type="match status" value="1"/>
</dbReference>
<dbReference type="Gramene" id="MELO3C020466.2.1">
    <property type="protein sequence ID" value="MELO3C020466.2.1"/>
    <property type="gene ID" value="MELO3C020466.2"/>
</dbReference>
<evidence type="ECO:0000256" key="5">
    <source>
        <dbReference type="ARBA" id="ARBA00022767"/>
    </source>
</evidence>
<dbReference type="SMR" id="A0A1S3C4N7"/>
<evidence type="ECO:0000259" key="14">
    <source>
        <dbReference type="Pfam" id="PF00108"/>
    </source>
</evidence>
<dbReference type="KEGG" id="cmo:103496981"/>